<dbReference type="Pfam" id="PF06417">
    <property type="entry name" value="EMC4"/>
    <property type="match status" value="1"/>
</dbReference>
<dbReference type="EMBL" id="LXPE01000008">
    <property type="protein sequence ID" value="OBA27555.1"/>
    <property type="molecule type" value="Genomic_DNA"/>
</dbReference>
<protein>
    <recommendedName>
        <fullName evidence="3">ER membrane protein complex subunit 4</fullName>
    </recommendedName>
</protein>
<keyword evidence="4 8" id="KW-0812">Transmembrane</keyword>
<accession>A0A1B7TFY0</accession>
<gene>
    <name evidence="9" type="ORF">HANVADRAFT_117496</name>
</gene>
<keyword evidence="6 8" id="KW-1133">Transmembrane helix</keyword>
<comment type="similarity">
    <text evidence="2">Belongs to the EMC4 family.</text>
</comment>
<evidence type="ECO:0000256" key="3">
    <source>
        <dbReference type="ARBA" id="ARBA00020820"/>
    </source>
</evidence>
<dbReference type="Proteomes" id="UP000092321">
    <property type="component" value="Unassembled WGS sequence"/>
</dbReference>
<dbReference type="PANTHER" id="PTHR19315">
    <property type="entry name" value="ER MEMBRANE PROTEIN COMPLEX SUBUNIT 4"/>
    <property type="match status" value="1"/>
</dbReference>
<keyword evidence="5" id="KW-0256">Endoplasmic reticulum</keyword>
<comment type="caution">
    <text evidence="9">The sequence shown here is derived from an EMBL/GenBank/DDBJ whole genome shotgun (WGS) entry which is preliminary data.</text>
</comment>
<evidence type="ECO:0000256" key="2">
    <source>
        <dbReference type="ARBA" id="ARBA00007715"/>
    </source>
</evidence>
<dbReference type="AlphaFoldDB" id="A0A1B7TFY0"/>
<evidence type="ECO:0000256" key="5">
    <source>
        <dbReference type="ARBA" id="ARBA00022824"/>
    </source>
</evidence>
<dbReference type="InterPro" id="IPR009445">
    <property type="entry name" value="TMEM85/Emc4"/>
</dbReference>
<evidence type="ECO:0000313" key="10">
    <source>
        <dbReference type="Proteomes" id="UP000092321"/>
    </source>
</evidence>
<evidence type="ECO:0000256" key="8">
    <source>
        <dbReference type="SAM" id="Phobius"/>
    </source>
</evidence>
<proteinExistence type="inferred from homology"/>
<keyword evidence="10" id="KW-1185">Reference proteome</keyword>
<keyword evidence="7 8" id="KW-0472">Membrane</keyword>
<evidence type="ECO:0000256" key="6">
    <source>
        <dbReference type="ARBA" id="ARBA00022989"/>
    </source>
</evidence>
<name>A0A1B7TFY0_9ASCO</name>
<evidence type="ECO:0000313" key="9">
    <source>
        <dbReference type="EMBL" id="OBA27555.1"/>
    </source>
</evidence>
<feature type="transmembrane region" description="Helical" evidence="8">
    <location>
        <begin position="114"/>
        <end position="134"/>
    </location>
</feature>
<organism evidence="9 10">
    <name type="scientific">Hanseniaspora valbyensis NRRL Y-1626</name>
    <dbReference type="NCBI Taxonomy" id="766949"/>
    <lineage>
        <taxon>Eukaryota</taxon>
        <taxon>Fungi</taxon>
        <taxon>Dikarya</taxon>
        <taxon>Ascomycota</taxon>
        <taxon>Saccharomycotina</taxon>
        <taxon>Saccharomycetes</taxon>
        <taxon>Saccharomycodales</taxon>
        <taxon>Saccharomycodaceae</taxon>
        <taxon>Hanseniaspora</taxon>
    </lineage>
</organism>
<evidence type="ECO:0000256" key="7">
    <source>
        <dbReference type="ARBA" id="ARBA00023136"/>
    </source>
</evidence>
<sequence>MSTEHLLLSLPKTFAKVLPPRTFIKDVPERKNTHTLSPLAVKERHLAQLKAQATAESYTAFKEIPSIVMMSYFTGNNVSLMSLLQLLQVVKNSLMGMINSFKFIKKYEELEIEIWPIFFIYIIGYTGLSGFVYWKGGKMGLWDWENEWIGLEKIPERLFKDYIV</sequence>
<evidence type="ECO:0000256" key="1">
    <source>
        <dbReference type="ARBA" id="ARBA00004477"/>
    </source>
</evidence>
<comment type="subcellular location">
    <subcellularLocation>
        <location evidence="1">Endoplasmic reticulum membrane</location>
        <topology evidence="1">Multi-pass membrane protein</topology>
    </subcellularLocation>
</comment>
<reference evidence="10" key="1">
    <citation type="journal article" date="2016" name="Proc. Natl. Acad. Sci. U.S.A.">
        <title>Comparative genomics of biotechnologically important yeasts.</title>
        <authorList>
            <person name="Riley R."/>
            <person name="Haridas S."/>
            <person name="Wolfe K.H."/>
            <person name="Lopes M.R."/>
            <person name="Hittinger C.T."/>
            <person name="Goeker M."/>
            <person name="Salamov A.A."/>
            <person name="Wisecaver J.H."/>
            <person name="Long T.M."/>
            <person name="Calvey C.H."/>
            <person name="Aerts A.L."/>
            <person name="Barry K.W."/>
            <person name="Choi C."/>
            <person name="Clum A."/>
            <person name="Coughlan A.Y."/>
            <person name="Deshpande S."/>
            <person name="Douglass A.P."/>
            <person name="Hanson S.J."/>
            <person name="Klenk H.-P."/>
            <person name="LaButti K.M."/>
            <person name="Lapidus A."/>
            <person name="Lindquist E.A."/>
            <person name="Lipzen A.M."/>
            <person name="Meier-Kolthoff J.P."/>
            <person name="Ohm R.A."/>
            <person name="Otillar R.P."/>
            <person name="Pangilinan J.L."/>
            <person name="Peng Y."/>
            <person name="Rokas A."/>
            <person name="Rosa C.A."/>
            <person name="Scheuner C."/>
            <person name="Sibirny A.A."/>
            <person name="Slot J.C."/>
            <person name="Stielow J.B."/>
            <person name="Sun H."/>
            <person name="Kurtzman C.P."/>
            <person name="Blackwell M."/>
            <person name="Grigoriev I.V."/>
            <person name="Jeffries T.W."/>
        </authorList>
    </citation>
    <scope>NUCLEOTIDE SEQUENCE [LARGE SCALE GENOMIC DNA]</scope>
    <source>
        <strain evidence="10">NRRL Y-1626</strain>
    </source>
</reference>
<dbReference type="GO" id="GO:0005789">
    <property type="term" value="C:endoplasmic reticulum membrane"/>
    <property type="evidence" value="ECO:0007669"/>
    <property type="project" value="UniProtKB-SubCell"/>
</dbReference>
<evidence type="ECO:0000256" key="4">
    <source>
        <dbReference type="ARBA" id="ARBA00022692"/>
    </source>
</evidence>
<dbReference type="OrthoDB" id="3971350at2759"/>